<dbReference type="SUPFAM" id="SSF52833">
    <property type="entry name" value="Thioredoxin-like"/>
    <property type="match status" value="1"/>
</dbReference>
<keyword evidence="4" id="KW-0520">NAD</keyword>
<evidence type="ECO:0000256" key="3">
    <source>
        <dbReference type="ARBA" id="ARBA00023002"/>
    </source>
</evidence>
<evidence type="ECO:0000256" key="6">
    <source>
        <dbReference type="ARBA" id="ARBA00047388"/>
    </source>
</evidence>
<comment type="catalytic activity">
    <reaction evidence="7">
        <text>[protein]-dithiol + NADP(+) = [protein]-disulfide + NADPH + H(+)</text>
        <dbReference type="Rhea" id="RHEA:18753"/>
        <dbReference type="Rhea" id="RHEA-COMP:10593"/>
        <dbReference type="Rhea" id="RHEA-COMP:10594"/>
        <dbReference type="ChEBI" id="CHEBI:15378"/>
        <dbReference type="ChEBI" id="CHEBI:29950"/>
        <dbReference type="ChEBI" id="CHEBI:50058"/>
        <dbReference type="ChEBI" id="CHEBI:57783"/>
        <dbReference type="ChEBI" id="CHEBI:58349"/>
        <dbReference type="EC" id="1.8.1.8"/>
    </reaction>
</comment>
<evidence type="ECO:0000259" key="8">
    <source>
        <dbReference type="PROSITE" id="PS51352"/>
    </source>
</evidence>
<reference evidence="9 10" key="1">
    <citation type="journal article" date="2017" name="Curr. Biol.">
        <title>Genome architecture and evolution of a unichromosomal asexual nematode.</title>
        <authorList>
            <person name="Fradin H."/>
            <person name="Zegar C."/>
            <person name="Gutwein M."/>
            <person name="Lucas J."/>
            <person name="Kovtun M."/>
            <person name="Corcoran D."/>
            <person name="Baugh L.R."/>
            <person name="Kiontke K."/>
            <person name="Gunsalus K."/>
            <person name="Fitch D.H."/>
            <person name="Piano F."/>
        </authorList>
    </citation>
    <scope>NUCLEOTIDE SEQUENCE [LARGE SCALE GENOMIC DNA]</scope>
    <source>
        <strain evidence="9">PF1309</strain>
    </source>
</reference>
<evidence type="ECO:0000256" key="5">
    <source>
        <dbReference type="ARBA" id="ARBA00025782"/>
    </source>
</evidence>
<dbReference type="OrthoDB" id="409136at2759"/>
<evidence type="ECO:0000313" key="9">
    <source>
        <dbReference type="EMBL" id="PAV66468.1"/>
    </source>
</evidence>
<gene>
    <name evidence="9" type="ORF">WR25_22506</name>
</gene>
<dbReference type="InterPro" id="IPR013766">
    <property type="entry name" value="Thioredoxin_domain"/>
</dbReference>
<dbReference type="PROSITE" id="PS51352">
    <property type="entry name" value="THIOREDOXIN_2"/>
    <property type="match status" value="1"/>
</dbReference>
<comment type="caution">
    <text evidence="9">The sequence shown here is derived from an EMBL/GenBank/DDBJ whole genome shotgun (WGS) entry which is preliminary data.</text>
</comment>
<dbReference type="InterPro" id="IPR052259">
    <property type="entry name" value="Nucleoredoxin-like"/>
</dbReference>
<dbReference type="EMBL" id="LIAE01010091">
    <property type="protein sequence ID" value="PAV66468.1"/>
    <property type="molecule type" value="Genomic_DNA"/>
</dbReference>
<name>A0A2A2JXS6_9BILA</name>
<dbReference type="InterPro" id="IPR036249">
    <property type="entry name" value="Thioredoxin-like_sf"/>
</dbReference>
<feature type="domain" description="Thioredoxin" evidence="8">
    <location>
        <begin position="1"/>
        <end position="146"/>
    </location>
</feature>
<keyword evidence="2" id="KW-0677">Repeat</keyword>
<comment type="similarity">
    <text evidence="5">Belongs to the nucleoredoxin family.</text>
</comment>
<dbReference type="GO" id="GO:0047134">
    <property type="term" value="F:protein-disulfide reductase [NAD(P)H] activity"/>
    <property type="evidence" value="ECO:0007669"/>
    <property type="project" value="UniProtKB-EC"/>
</dbReference>
<dbReference type="Proteomes" id="UP000218231">
    <property type="component" value="Unassembled WGS sequence"/>
</dbReference>
<keyword evidence="10" id="KW-1185">Reference proteome</keyword>
<evidence type="ECO:0000256" key="1">
    <source>
        <dbReference type="ARBA" id="ARBA00012612"/>
    </source>
</evidence>
<dbReference type="CDD" id="cd02964">
    <property type="entry name" value="TryX_like_family"/>
    <property type="match status" value="1"/>
</dbReference>
<dbReference type="AlphaFoldDB" id="A0A2A2JXS6"/>
<evidence type="ECO:0000313" key="10">
    <source>
        <dbReference type="Proteomes" id="UP000218231"/>
    </source>
</evidence>
<comment type="catalytic activity">
    <reaction evidence="6">
        <text>[protein]-dithiol + NAD(+) = [protein]-disulfide + NADH + H(+)</text>
        <dbReference type="Rhea" id="RHEA:18749"/>
        <dbReference type="Rhea" id="RHEA-COMP:10593"/>
        <dbReference type="Rhea" id="RHEA-COMP:10594"/>
        <dbReference type="ChEBI" id="CHEBI:15378"/>
        <dbReference type="ChEBI" id="CHEBI:29950"/>
        <dbReference type="ChEBI" id="CHEBI:50058"/>
        <dbReference type="ChEBI" id="CHEBI:57540"/>
        <dbReference type="ChEBI" id="CHEBI:57945"/>
        <dbReference type="EC" id="1.8.1.8"/>
    </reaction>
</comment>
<evidence type="ECO:0000256" key="7">
    <source>
        <dbReference type="ARBA" id="ARBA00047804"/>
    </source>
</evidence>
<dbReference type="Pfam" id="PF13905">
    <property type="entry name" value="Thioredoxin_8"/>
    <property type="match status" value="1"/>
</dbReference>
<accession>A0A2A2JXS6</accession>
<dbReference type="PANTHER" id="PTHR13871:SF96">
    <property type="entry name" value="THIOREDOXIN DOMAIN-CONTAINING PROTEIN"/>
    <property type="match status" value="1"/>
</dbReference>
<dbReference type="InterPro" id="IPR012336">
    <property type="entry name" value="Thioredoxin-like_fold"/>
</dbReference>
<protein>
    <recommendedName>
        <fullName evidence="1">protein-disulfide reductase</fullName>
        <ecNumber evidence="1">1.8.1.8</ecNumber>
    </recommendedName>
</protein>
<dbReference type="EC" id="1.8.1.8" evidence="1"/>
<evidence type="ECO:0000256" key="2">
    <source>
        <dbReference type="ARBA" id="ARBA00022737"/>
    </source>
</evidence>
<evidence type="ECO:0000256" key="4">
    <source>
        <dbReference type="ARBA" id="ARBA00023027"/>
    </source>
</evidence>
<organism evidence="9 10">
    <name type="scientific">Diploscapter pachys</name>
    <dbReference type="NCBI Taxonomy" id="2018661"/>
    <lineage>
        <taxon>Eukaryota</taxon>
        <taxon>Metazoa</taxon>
        <taxon>Ecdysozoa</taxon>
        <taxon>Nematoda</taxon>
        <taxon>Chromadorea</taxon>
        <taxon>Rhabditida</taxon>
        <taxon>Rhabditina</taxon>
        <taxon>Rhabditomorpha</taxon>
        <taxon>Rhabditoidea</taxon>
        <taxon>Rhabditidae</taxon>
        <taxon>Diploscapter</taxon>
    </lineage>
</organism>
<proteinExistence type="inferred from homology"/>
<dbReference type="PANTHER" id="PTHR13871">
    <property type="entry name" value="THIOREDOXIN"/>
    <property type="match status" value="1"/>
</dbReference>
<dbReference type="Gene3D" id="3.40.30.10">
    <property type="entry name" value="Glutaredoxin"/>
    <property type="match status" value="1"/>
</dbReference>
<sequence length="149" mass="17180">MAKMLSGVTLVTRDGVEVDAGKYLDGKVVGLYFSASWCNPCKAFTPKLKKFYEEIKKQHPEFEVVFVSRDRESNSLVNYYLDQMGAWTYIPFGDPKIQELLRKFEIKTIPAMKIVKPDGKVVINDARTEIQDNMDNMENLYDGWMACYN</sequence>
<keyword evidence="3" id="KW-0560">Oxidoreductase</keyword>